<dbReference type="PANTHER" id="PTHR13789:SF309">
    <property type="entry name" value="PUTATIVE (AFU_ORTHOLOGUE AFUA_6G14510)-RELATED"/>
    <property type="match status" value="1"/>
</dbReference>
<reference evidence="4" key="1">
    <citation type="submission" date="2023-01" db="EMBL/GenBank/DDBJ databases">
        <title>Metagenome sequencing of chrysophaentin producing Chrysophaeum taylorii.</title>
        <authorList>
            <person name="Davison J."/>
            <person name="Bewley C."/>
        </authorList>
    </citation>
    <scope>NUCLEOTIDE SEQUENCE</scope>
    <source>
        <strain evidence="4">NIES-1699</strain>
    </source>
</reference>
<protein>
    <recommendedName>
        <fullName evidence="3">FAD-binding domain-containing protein</fullName>
    </recommendedName>
</protein>
<dbReference type="GO" id="GO:0071949">
    <property type="term" value="F:FAD binding"/>
    <property type="evidence" value="ECO:0007669"/>
    <property type="project" value="InterPro"/>
</dbReference>
<proteinExistence type="predicted"/>
<evidence type="ECO:0000256" key="1">
    <source>
        <dbReference type="ARBA" id="ARBA00023002"/>
    </source>
</evidence>
<dbReference type="SUPFAM" id="SSF51905">
    <property type="entry name" value="FAD/NAD(P)-binding domain"/>
    <property type="match status" value="1"/>
</dbReference>
<dbReference type="GO" id="GO:0004497">
    <property type="term" value="F:monooxygenase activity"/>
    <property type="evidence" value="ECO:0007669"/>
    <property type="project" value="UniProtKB-KW"/>
</dbReference>
<keyword evidence="2" id="KW-0503">Monooxygenase</keyword>
<dbReference type="PANTHER" id="PTHR13789">
    <property type="entry name" value="MONOOXYGENASE"/>
    <property type="match status" value="1"/>
</dbReference>
<evidence type="ECO:0000256" key="2">
    <source>
        <dbReference type="ARBA" id="ARBA00023033"/>
    </source>
</evidence>
<sequence>MRVSSINFFFASSYKIGIVGAGPAGLTLARALDSKHEVTVFDRGDPLKPGVGGGLQLTSGASLLKSRIGVDVSSVGLEIERVVSRSGTSVLLDLDVRGVLRKAGLGPGYAIMRESLQKLLAVPTQRGNLVNLEQDEHKVRLEFDSGTFAEDFDLVVGCDGVGSSVERILFGDTPPEYAGIRILLCVGDSSDTAASTFEQFFGRGAYCLRATYGAETSSEEVLAICYQRPRPTASQWSTNEGDAQDILARAGIDLEVGGKRRFYEASVFQRFPRFAWSKGRVILIGDAAHAMPPFLGQGANQAIADAVALADRLHLPYKQAFEDLHRRRFPLTTRLQLNSRVLGTIETQSSAFGCRFRDLFFQTTGTLGIAEQVFLDGARPRV</sequence>
<name>A0AAD7UKM2_9STRA</name>
<dbReference type="InterPro" id="IPR050493">
    <property type="entry name" value="FAD-dep_Monooxygenase_BioMet"/>
</dbReference>
<evidence type="ECO:0000259" key="3">
    <source>
        <dbReference type="Pfam" id="PF01494"/>
    </source>
</evidence>
<dbReference type="InterPro" id="IPR036188">
    <property type="entry name" value="FAD/NAD-bd_sf"/>
</dbReference>
<keyword evidence="5" id="KW-1185">Reference proteome</keyword>
<dbReference type="EMBL" id="JAQMWT010000126">
    <property type="protein sequence ID" value="KAJ8609896.1"/>
    <property type="molecule type" value="Genomic_DNA"/>
</dbReference>
<dbReference type="PRINTS" id="PR00420">
    <property type="entry name" value="RNGMNOXGNASE"/>
</dbReference>
<dbReference type="Gene3D" id="3.50.50.60">
    <property type="entry name" value="FAD/NAD(P)-binding domain"/>
    <property type="match status" value="1"/>
</dbReference>
<feature type="domain" description="FAD-binding" evidence="3">
    <location>
        <begin position="15"/>
        <end position="325"/>
    </location>
</feature>
<accession>A0AAD7UKM2</accession>
<dbReference type="InterPro" id="IPR002938">
    <property type="entry name" value="FAD-bd"/>
</dbReference>
<dbReference type="Proteomes" id="UP001230188">
    <property type="component" value="Unassembled WGS sequence"/>
</dbReference>
<evidence type="ECO:0000313" key="5">
    <source>
        <dbReference type="Proteomes" id="UP001230188"/>
    </source>
</evidence>
<keyword evidence="1" id="KW-0560">Oxidoreductase</keyword>
<evidence type="ECO:0000313" key="4">
    <source>
        <dbReference type="EMBL" id="KAJ8609896.1"/>
    </source>
</evidence>
<dbReference type="AlphaFoldDB" id="A0AAD7UKM2"/>
<gene>
    <name evidence="4" type="ORF">CTAYLR_005549</name>
</gene>
<organism evidence="4 5">
    <name type="scientific">Chrysophaeum taylorii</name>
    <dbReference type="NCBI Taxonomy" id="2483200"/>
    <lineage>
        <taxon>Eukaryota</taxon>
        <taxon>Sar</taxon>
        <taxon>Stramenopiles</taxon>
        <taxon>Ochrophyta</taxon>
        <taxon>Pelagophyceae</taxon>
        <taxon>Pelagomonadales</taxon>
        <taxon>Pelagomonadaceae</taxon>
        <taxon>Chrysophaeum</taxon>
    </lineage>
</organism>
<dbReference type="Pfam" id="PF01494">
    <property type="entry name" value="FAD_binding_3"/>
    <property type="match status" value="1"/>
</dbReference>
<comment type="caution">
    <text evidence="4">The sequence shown here is derived from an EMBL/GenBank/DDBJ whole genome shotgun (WGS) entry which is preliminary data.</text>
</comment>